<dbReference type="Pfam" id="PF13715">
    <property type="entry name" value="CarbopepD_reg_2"/>
    <property type="match status" value="1"/>
</dbReference>
<feature type="domain" description="TonB-dependent receptor-like beta-barrel" evidence="11">
    <location>
        <begin position="456"/>
        <end position="946"/>
    </location>
</feature>
<proteinExistence type="inferred from homology"/>
<comment type="caution">
    <text evidence="13">The sequence shown here is derived from an EMBL/GenBank/DDBJ whole genome shotgun (WGS) entry which is preliminary data.</text>
</comment>
<accession>A0A937F5S2</accession>
<evidence type="ECO:0000256" key="8">
    <source>
        <dbReference type="PROSITE-ProRule" id="PRU01360"/>
    </source>
</evidence>
<evidence type="ECO:0000256" key="6">
    <source>
        <dbReference type="ARBA" id="ARBA00023136"/>
    </source>
</evidence>
<dbReference type="Proteomes" id="UP000659388">
    <property type="component" value="Unassembled WGS sequence"/>
</dbReference>
<keyword evidence="6 8" id="KW-0472">Membrane</keyword>
<dbReference type="GO" id="GO:0009279">
    <property type="term" value="C:cell outer membrane"/>
    <property type="evidence" value="ECO:0007669"/>
    <property type="project" value="UniProtKB-SubCell"/>
</dbReference>
<evidence type="ECO:0000256" key="10">
    <source>
        <dbReference type="SAM" id="SignalP"/>
    </source>
</evidence>
<protein>
    <submittedName>
        <fullName evidence="13">TonB-dependent receptor</fullName>
    </submittedName>
</protein>
<dbReference type="Gene3D" id="2.170.130.10">
    <property type="entry name" value="TonB-dependent receptor, plug domain"/>
    <property type="match status" value="1"/>
</dbReference>
<keyword evidence="7 8" id="KW-0998">Cell outer membrane</keyword>
<keyword evidence="14" id="KW-1185">Reference proteome</keyword>
<feature type="signal peptide" evidence="10">
    <location>
        <begin position="1"/>
        <end position="20"/>
    </location>
</feature>
<dbReference type="InterPro" id="IPR036942">
    <property type="entry name" value="Beta-barrel_TonB_sf"/>
</dbReference>
<comment type="similarity">
    <text evidence="8 9">Belongs to the TonB-dependent receptor family.</text>
</comment>
<reference evidence="13" key="1">
    <citation type="submission" date="2021-01" db="EMBL/GenBank/DDBJ databases">
        <title>Fulvivirga kasyanovii gen. nov., sp nov., a novel member of the phylum Bacteroidetes isolated from seawater in a mussel farm.</title>
        <authorList>
            <person name="Zhao L.-H."/>
            <person name="Wang Z.-J."/>
        </authorList>
    </citation>
    <scope>NUCLEOTIDE SEQUENCE</scope>
    <source>
        <strain evidence="13">2943</strain>
    </source>
</reference>
<keyword evidence="10" id="KW-0732">Signal</keyword>
<gene>
    <name evidence="13" type="ORF">JL102_12420</name>
</gene>
<evidence type="ECO:0000259" key="12">
    <source>
        <dbReference type="Pfam" id="PF07715"/>
    </source>
</evidence>
<dbReference type="AlphaFoldDB" id="A0A937F5S2"/>
<dbReference type="Pfam" id="PF07715">
    <property type="entry name" value="Plug"/>
    <property type="match status" value="1"/>
</dbReference>
<evidence type="ECO:0000256" key="3">
    <source>
        <dbReference type="ARBA" id="ARBA00022452"/>
    </source>
</evidence>
<evidence type="ECO:0000256" key="2">
    <source>
        <dbReference type="ARBA" id="ARBA00022448"/>
    </source>
</evidence>
<dbReference type="SUPFAM" id="SSF56935">
    <property type="entry name" value="Porins"/>
    <property type="match status" value="1"/>
</dbReference>
<name>A0A937F5S2_9BACT</name>
<dbReference type="PANTHER" id="PTHR47234">
    <property type="match status" value="1"/>
</dbReference>
<keyword evidence="13" id="KW-0675">Receptor</keyword>
<dbReference type="InterPro" id="IPR039426">
    <property type="entry name" value="TonB-dep_rcpt-like"/>
</dbReference>
<keyword evidence="4 8" id="KW-0812">Transmembrane</keyword>
<evidence type="ECO:0000259" key="11">
    <source>
        <dbReference type="Pfam" id="PF00593"/>
    </source>
</evidence>
<dbReference type="InterPro" id="IPR037066">
    <property type="entry name" value="Plug_dom_sf"/>
</dbReference>
<dbReference type="Gene3D" id="2.60.40.1120">
    <property type="entry name" value="Carboxypeptidase-like, regulatory domain"/>
    <property type="match status" value="1"/>
</dbReference>
<evidence type="ECO:0000256" key="7">
    <source>
        <dbReference type="ARBA" id="ARBA00023237"/>
    </source>
</evidence>
<dbReference type="RefSeq" id="WP_202244739.1">
    <property type="nucleotide sequence ID" value="NZ_JAESIY010000006.1"/>
</dbReference>
<organism evidence="13 14">
    <name type="scientific">Fulvivirga sediminis</name>
    <dbReference type="NCBI Taxonomy" id="2803949"/>
    <lineage>
        <taxon>Bacteria</taxon>
        <taxon>Pseudomonadati</taxon>
        <taxon>Bacteroidota</taxon>
        <taxon>Cytophagia</taxon>
        <taxon>Cytophagales</taxon>
        <taxon>Fulvivirgaceae</taxon>
        <taxon>Fulvivirga</taxon>
    </lineage>
</organism>
<evidence type="ECO:0000256" key="9">
    <source>
        <dbReference type="RuleBase" id="RU003357"/>
    </source>
</evidence>
<dbReference type="Pfam" id="PF00593">
    <property type="entry name" value="TonB_dep_Rec_b-barrel"/>
    <property type="match status" value="1"/>
</dbReference>
<keyword evidence="2 8" id="KW-0813">Transport</keyword>
<sequence>MKRTALALSVIILCCSKILAQDTIKVSGKVSSETDNKPIPGVNIVVQGTSIGTLTSMNGFYSIEAPTGATLSFSFIGYETIEVNVSGKNTIDVQMKEATSQLSEVVVVGSRAQGRTKLETPAPVDIINIDELSTNMPQMGLADMLVATAPSFNAVRSQGSDLSSHVDPPTLRGLAPNQMLVLINGKRRHTSALLNASQTGTMANAVDMSFIPTASIERVEILRDGAAAQYGSDAIAGVMNIVQKKGTGRFSGSFTAGGYPNMAPDFSSSDLTAEELALTRETDPDGFSYQFQANYGFQFKNDGYLNLTAAIRQDKRSIRPTVLSLDRAPLYNSSYLNNERTDINGMPIITNPELVQALAAGDMALADELRTVEGLMNARGIDQLDAATYAGQPAINLGSMSYNLGMPIGESTNFYSYGDIGFKYTEGFSCFYRRASQTDRFNYDLYPNGFRPQMYSNQVNVYFTNGVDGKLGDFNFDVSNTFGSNAMNIGMFNTYNASIGPNSPIDMDLGKHSFFQNTTNIDVSRYLNDVLKGLNIAGGTEMRIENYQIEAGQEESWTAGNYGIKTASSDDEELVGPDGFPLENLAGEPIVDANGNLITLPYAGYSQAIVKGYSLNCQCFRGFGPENEGNEYRTVMAAYLDLELDVTKKWMVGTAARAENYSDFGSVITGKVASRYSVTDDFALRGSYSTGFRAPSLQELNYSHTYTFFVDLVPYDGTVYPNTSTAARAIGIKALSEERSTNFSFGFAAKLFDKLEITVDAYRIDIKDRIFETSEFDKDDAPVLEPIIGKGLGSFRINGGDVSTQGLEIVANYSANLGRGVLTTTLSGTFRENKFEGADVPHLNVMLTEQQLIEKYVDRGDVGQFETGTPTANIIGSVSYGIGKFSFMLRGHYYGEVTDRDNQIRDLYNGQSGYADQTFSPQTTVDLGVTYKIIPQLMLTVGGNNIFNNYPDIVRYEKRDFYIYSNYQQGSAGAYYFGRLSFNF</sequence>
<feature type="domain" description="TonB-dependent receptor plug" evidence="12">
    <location>
        <begin position="117"/>
        <end position="238"/>
    </location>
</feature>
<dbReference type="Gene3D" id="2.40.170.20">
    <property type="entry name" value="TonB-dependent receptor, beta-barrel domain"/>
    <property type="match status" value="1"/>
</dbReference>
<dbReference type="InterPro" id="IPR012910">
    <property type="entry name" value="Plug_dom"/>
</dbReference>
<dbReference type="PANTHER" id="PTHR47234:SF3">
    <property type="entry name" value="SECRETIN_TONB SHORT N-TERMINAL DOMAIN-CONTAINING PROTEIN"/>
    <property type="match status" value="1"/>
</dbReference>
<dbReference type="InterPro" id="IPR000531">
    <property type="entry name" value="Beta-barrel_TonB"/>
</dbReference>
<dbReference type="SUPFAM" id="SSF49464">
    <property type="entry name" value="Carboxypeptidase regulatory domain-like"/>
    <property type="match status" value="1"/>
</dbReference>
<evidence type="ECO:0000256" key="4">
    <source>
        <dbReference type="ARBA" id="ARBA00022692"/>
    </source>
</evidence>
<dbReference type="InterPro" id="IPR008969">
    <property type="entry name" value="CarboxyPept-like_regulatory"/>
</dbReference>
<feature type="chain" id="PRO_5036790712" evidence="10">
    <location>
        <begin position="21"/>
        <end position="984"/>
    </location>
</feature>
<evidence type="ECO:0000256" key="1">
    <source>
        <dbReference type="ARBA" id="ARBA00004571"/>
    </source>
</evidence>
<comment type="subcellular location">
    <subcellularLocation>
        <location evidence="1 8">Cell outer membrane</location>
        <topology evidence="1 8">Multi-pass membrane protein</topology>
    </subcellularLocation>
</comment>
<evidence type="ECO:0000313" key="13">
    <source>
        <dbReference type="EMBL" id="MBL3656942.1"/>
    </source>
</evidence>
<dbReference type="EMBL" id="JAESIY010000006">
    <property type="protein sequence ID" value="MBL3656942.1"/>
    <property type="molecule type" value="Genomic_DNA"/>
</dbReference>
<keyword evidence="5 9" id="KW-0798">TonB box</keyword>
<evidence type="ECO:0000313" key="14">
    <source>
        <dbReference type="Proteomes" id="UP000659388"/>
    </source>
</evidence>
<dbReference type="PROSITE" id="PS52016">
    <property type="entry name" value="TONB_DEPENDENT_REC_3"/>
    <property type="match status" value="1"/>
</dbReference>
<evidence type="ECO:0000256" key="5">
    <source>
        <dbReference type="ARBA" id="ARBA00023077"/>
    </source>
</evidence>
<keyword evidence="3 8" id="KW-1134">Transmembrane beta strand</keyword>